<evidence type="ECO:0000313" key="2">
    <source>
        <dbReference type="EMBL" id="ORY28424.1"/>
    </source>
</evidence>
<comment type="caution">
    <text evidence="2">The sequence shown here is derived from an EMBL/GenBank/DDBJ whole genome shotgun (WGS) entry which is preliminary data.</text>
</comment>
<dbReference type="EMBL" id="MCGO01000095">
    <property type="protein sequence ID" value="ORY28424.1"/>
    <property type="molecule type" value="Genomic_DNA"/>
</dbReference>
<dbReference type="AlphaFoldDB" id="A0A1Y2B108"/>
<evidence type="ECO:0000313" key="3">
    <source>
        <dbReference type="Proteomes" id="UP000193642"/>
    </source>
</evidence>
<evidence type="ECO:0008006" key="4">
    <source>
        <dbReference type="Google" id="ProtNLM"/>
    </source>
</evidence>
<protein>
    <recommendedName>
        <fullName evidence="4">Transmembrane protein</fullName>
    </recommendedName>
</protein>
<keyword evidence="1" id="KW-0812">Transmembrane</keyword>
<reference evidence="2 3" key="1">
    <citation type="submission" date="2016-07" db="EMBL/GenBank/DDBJ databases">
        <title>Pervasive Adenine N6-methylation of Active Genes in Fungi.</title>
        <authorList>
            <consortium name="DOE Joint Genome Institute"/>
            <person name="Mondo S.J."/>
            <person name="Dannebaum R.O."/>
            <person name="Kuo R.C."/>
            <person name="Labutti K."/>
            <person name="Haridas S."/>
            <person name="Kuo A."/>
            <person name="Salamov A."/>
            <person name="Ahrendt S.R."/>
            <person name="Lipzen A."/>
            <person name="Sullivan W."/>
            <person name="Andreopoulos W.B."/>
            <person name="Clum A."/>
            <person name="Lindquist E."/>
            <person name="Daum C."/>
            <person name="Ramamoorthy G.K."/>
            <person name="Gryganskyi A."/>
            <person name="Culley D."/>
            <person name="Magnuson J.K."/>
            <person name="James T.Y."/>
            <person name="O'Malley M.A."/>
            <person name="Stajich J.E."/>
            <person name="Spatafora J.W."/>
            <person name="Visel A."/>
            <person name="Grigoriev I.V."/>
        </authorList>
    </citation>
    <scope>NUCLEOTIDE SEQUENCE [LARGE SCALE GENOMIC DNA]</scope>
    <source>
        <strain evidence="2 3">JEL800</strain>
    </source>
</reference>
<proteinExistence type="predicted"/>
<keyword evidence="1" id="KW-0472">Membrane</keyword>
<gene>
    <name evidence="2" type="ORF">BCR33DRAFT_725122</name>
</gene>
<sequence>MLMQVPFEVYTCLSSACFVAALVVFVSVWTDVSELRRKAQWVDCDGEDDVEDVLGQVRLVADLEHKA</sequence>
<keyword evidence="3" id="KW-1185">Reference proteome</keyword>
<feature type="transmembrane region" description="Helical" evidence="1">
    <location>
        <begin position="7"/>
        <end position="29"/>
    </location>
</feature>
<keyword evidence="1" id="KW-1133">Transmembrane helix</keyword>
<name>A0A1Y2B108_9FUNG</name>
<accession>A0A1Y2B108</accession>
<dbReference type="Proteomes" id="UP000193642">
    <property type="component" value="Unassembled WGS sequence"/>
</dbReference>
<evidence type="ECO:0000256" key="1">
    <source>
        <dbReference type="SAM" id="Phobius"/>
    </source>
</evidence>
<organism evidence="2 3">
    <name type="scientific">Rhizoclosmatium globosum</name>
    <dbReference type="NCBI Taxonomy" id="329046"/>
    <lineage>
        <taxon>Eukaryota</taxon>
        <taxon>Fungi</taxon>
        <taxon>Fungi incertae sedis</taxon>
        <taxon>Chytridiomycota</taxon>
        <taxon>Chytridiomycota incertae sedis</taxon>
        <taxon>Chytridiomycetes</taxon>
        <taxon>Chytridiales</taxon>
        <taxon>Chytriomycetaceae</taxon>
        <taxon>Rhizoclosmatium</taxon>
    </lineage>
</organism>